<accession>A0AAF0IIF0</accession>
<gene>
    <name evidence="3" type="ORF">PRK78_001187</name>
</gene>
<feature type="compositionally biased region" description="Low complexity" evidence="1">
    <location>
        <begin position="458"/>
        <end position="472"/>
    </location>
</feature>
<feature type="compositionally biased region" description="Basic residues" evidence="1">
    <location>
        <begin position="251"/>
        <end position="260"/>
    </location>
</feature>
<evidence type="ECO:0000259" key="2">
    <source>
        <dbReference type="PROSITE" id="PS50003"/>
    </source>
</evidence>
<dbReference type="Pfam" id="PF15406">
    <property type="entry name" value="PH_6"/>
    <property type="match status" value="1"/>
</dbReference>
<feature type="compositionally biased region" description="Low complexity" evidence="1">
    <location>
        <begin position="297"/>
        <end position="327"/>
    </location>
</feature>
<feature type="compositionally biased region" description="Polar residues" evidence="1">
    <location>
        <begin position="370"/>
        <end position="380"/>
    </location>
</feature>
<dbReference type="EMBL" id="CP120627">
    <property type="protein sequence ID" value="WEW55754.1"/>
    <property type="molecule type" value="Genomic_DNA"/>
</dbReference>
<dbReference type="PANTHER" id="PTHR42073">
    <property type="entry name" value="MEIOTIC EXPRESSION UP-REGULATED PROTEIN 6"/>
    <property type="match status" value="1"/>
</dbReference>
<reference evidence="3" key="1">
    <citation type="submission" date="2023-03" db="EMBL/GenBank/DDBJ databases">
        <title>Emydomyces testavorans Genome Sequence.</title>
        <authorList>
            <person name="Hoyer L."/>
        </authorList>
    </citation>
    <scope>NUCLEOTIDE SEQUENCE</scope>
    <source>
        <strain evidence="3">16-2883</strain>
    </source>
</reference>
<dbReference type="SUPFAM" id="SSF50729">
    <property type="entry name" value="PH domain-like"/>
    <property type="match status" value="1"/>
</dbReference>
<feature type="compositionally biased region" description="Low complexity" evidence="1">
    <location>
        <begin position="572"/>
        <end position="586"/>
    </location>
</feature>
<dbReference type="InterPro" id="IPR039483">
    <property type="entry name" value="Meu6_PH_dom"/>
</dbReference>
<feature type="compositionally biased region" description="Basic and acidic residues" evidence="1">
    <location>
        <begin position="487"/>
        <end position="507"/>
    </location>
</feature>
<dbReference type="InterPro" id="IPR039712">
    <property type="entry name" value="Meu6"/>
</dbReference>
<feature type="compositionally biased region" description="Polar residues" evidence="1">
    <location>
        <begin position="388"/>
        <end position="401"/>
    </location>
</feature>
<keyword evidence="4" id="KW-1185">Reference proteome</keyword>
<evidence type="ECO:0000256" key="1">
    <source>
        <dbReference type="SAM" id="MobiDB-lite"/>
    </source>
</evidence>
<feature type="compositionally biased region" description="Basic and acidic residues" evidence="1">
    <location>
        <begin position="230"/>
        <end position="250"/>
    </location>
</feature>
<feature type="compositionally biased region" description="Basic and acidic residues" evidence="1">
    <location>
        <begin position="431"/>
        <end position="454"/>
    </location>
</feature>
<dbReference type="InterPro" id="IPR011993">
    <property type="entry name" value="PH-like_dom_sf"/>
</dbReference>
<feature type="region of interest" description="Disordered" evidence="1">
    <location>
        <begin position="222"/>
        <end position="586"/>
    </location>
</feature>
<dbReference type="CDD" id="cd00821">
    <property type="entry name" value="PH"/>
    <property type="match status" value="1"/>
</dbReference>
<feature type="compositionally biased region" description="Low complexity" evidence="1">
    <location>
        <begin position="534"/>
        <end position="545"/>
    </location>
</feature>
<feature type="compositionally biased region" description="Low complexity" evidence="1">
    <location>
        <begin position="10"/>
        <end position="31"/>
    </location>
</feature>
<dbReference type="PANTHER" id="PTHR42073:SF1">
    <property type="entry name" value="MEIOTIC EXPRESSION UP-REGULATED PROTEIN 6"/>
    <property type="match status" value="1"/>
</dbReference>
<feature type="domain" description="PH" evidence="2">
    <location>
        <begin position="66"/>
        <end position="193"/>
    </location>
</feature>
<feature type="region of interest" description="Disordered" evidence="1">
    <location>
        <begin position="1"/>
        <end position="66"/>
    </location>
</feature>
<dbReference type="AlphaFoldDB" id="A0AAF0IIF0"/>
<sequence length="586" mass="62088">MSEAQKPVEETPVAAPATETPAAATEAPAPVSEVTAPVDAPATEAPKDTPAQPEVPAKEESKAEVTPATDGVLGYKAPGLVKSLRFSKRYFWFSDDAVEIKDLSTYFQHEKLSVAHSTAAWASQTGKGLLFFAKRAEDKAHPTGIINLAEITDVVKEGFHELAFKWNGHKHAFQATSGDERDSWLAAIEAKSAEGKAEKETVVASEGYKAELEKLAKPAVPVVASSSPKKSMETKAKDVVKKVEGDETKAKSRSQSRKRASIFGSILGKKEEGEAKKEEAKKEELPEGEEAKKPETDAPTEAPPATAATVSQGETPAEATEAAPAAETKTEEPKRPEAKKRSSMFGSFFQKVANQGHGKAEKDSAAKPAETTTTVSSTAPQLGDPVNPTASEPIQPETVTQPEATTEPPKEAKEEPAISPSSIKGGFLNFMKKEKHEDKKEPKPEEKSDKKPEETPATEEPAATAEQATGATLKEKRRTSFFGNFGAKKEKKAEPAEGEHAEGEQAKARSPSIPRLGGLFRKPSKAVQKDKEPATGGAEGETPAEGADKAKPAAETPTLAVNGTETPENKPAETAAPAAQPVQAAA</sequence>
<name>A0AAF0IIF0_9EURO</name>
<feature type="compositionally biased region" description="Basic and acidic residues" evidence="1">
    <location>
        <begin position="268"/>
        <end position="296"/>
    </location>
</feature>
<dbReference type="InterPro" id="IPR001849">
    <property type="entry name" value="PH_domain"/>
</dbReference>
<dbReference type="Proteomes" id="UP001219355">
    <property type="component" value="Chromosome 1"/>
</dbReference>
<protein>
    <recommendedName>
        <fullName evidence="2">PH domain-containing protein</fullName>
    </recommendedName>
</protein>
<proteinExistence type="predicted"/>
<evidence type="ECO:0000313" key="4">
    <source>
        <dbReference type="Proteomes" id="UP001219355"/>
    </source>
</evidence>
<dbReference type="PROSITE" id="PS50003">
    <property type="entry name" value="PH_DOMAIN"/>
    <property type="match status" value="1"/>
</dbReference>
<dbReference type="Gene3D" id="2.30.29.30">
    <property type="entry name" value="Pleckstrin-homology domain (PH domain)/Phosphotyrosine-binding domain (PTB)"/>
    <property type="match status" value="1"/>
</dbReference>
<evidence type="ECO:0000313" key="3">
    <source>
        <dbReference type="EMBL" id="WEW55754.1"/>
    </source>
</evidence>
<feature type="compositionally biased region" description="Basic and acidic residues" evidence="1">
    <location>
        <begin position="328"/>
        <end position="340"/>
    </location>
</feature>
<organism evidence="3 4">
    <name type="scientific">Emydomyces testavorans</name>
    <dbReference type="NCBI Taxonomy" id="2070801"/>
    <lineage>
        <taxon>Eukaryota</taxon>
        <taxon>Fungi</taxon>
        <taxon>Dikarya</taxon>
        <taxon>Ascomycota</taxon>
        <taxon>Pezizomycotina</taxon>
        <taxon>Eurotiomycetes</taxon>
        <taxon>Eurotiomycetidae</taxon>
        <taxon>Onygenales</taxon>
        <taxon>Nannizziopsiaceae</taxon>
        <taxon>Emydomyces</taxon>
    </lineage>
</organism>